<feature type="compositionally biased region" description="Low complexity" evidence="1">
    <location>
        <begin position="443"/>
        <end position="453"/>
    </location>
</feature>
<evidence type="ECO:0000313" key="4">
    <source>
        <dbReference type="Proteomes" id="UP000623687"/>
    </source>
</evidence>
<evidence type="ECO:0000259" key="2">
    <source>
        <dbReference type="Pfam" id="PF25459"/>
    </source>
</evidence>
<feature type="compositionally biased region" description="Low complexity" evidence="1">
    <location>
        <begin position="694"/>
        <end position="720"/>
    </location>
</feature>
<dbReference type="GeneID" id="59380428"/>
<feature type="region of interest" description="Disordered" evidence="1">
    <location>
        <begin position="1283"/>
        <end position="1306"/>
    </location>
</feature>
<evidence type="ECO:0000256" key="1">
    <source>
        <dbReference type="SAM" id="MobiDB-lite"/>
    </source>
</evidence>
<dbReference type="Proteomes" id="UP000623687">
    <property type="component" value="Unassembled WGS sequence"/>
</dbReference>
<protein>
    <recommendedName>
        <fullName evidence="2">BBC1/AIM3 cysteine proteinase-fold domain-containing protein</fullName>
    </recommendedName>
</protein>
<feature type="compositionally biased region" description="Low complexity" evidence="1">
    <location>
        <begin position="266"/>
        <end position="278"/>
    </location>
</feature>
<reference evidence="3" key="1">
    <citation type="submission" date="2019-07" db="EMBL/GenBank/DDBJ databases">
        <authorList>
            <person name="Palmer J.M."/>
        </authorList>
    </citation>
    <scope>NUCLEOTIDE SEQUENCE</scope>
    <source>
        <strain evidence="3">PC9</strain>
    </source>
</reference>
<feature type="compositionally biased region" description="Acidic residues" evidence="1">
    <location>
        <begin position="966"/>
        <end position="976"/>
    </location>
</feature>
<dbReference type="VEuPathDB" id="FungiDB:PC9H_010610"/>
<feature type="compositionally biased region" description="Basic and acidic residues" evidence="1">
    <location>
        <begin position="977"/>
        <end position="989"/>
    </location>
</feature>
<feature type="compositionally biased region" description="Pro residues" evidence="1">
    <location>
        <begin position="1181"/>
        <end position="1192"/>
    </location>
</feature>
<dbReference type="InterPro" id="IPR057402">
    <property type="entry name" value="AIM3_BBC1_C"/>
</dbReference>
<dbReference type="RefSeq" id="XP_036627486.1">
    <property type="nucleotide sequence ID" value="XM_036780103.1"/>
</dbReference>
<feature type="compositionally biased region" description="Polar residues" evidence="1">
    <location>
        <begin position="811"/>
        <end position="820"/>
    </location>
</feature>
<feature type="compositionally biased region" description="Basic and acidic residues" evidence="1">
    <location>
        <begin position="73"/>
        <end position="88"/>
    </location>
</feature>
<feature type="compositionally biased region" description="Low complexity" evidence="1">
    <location>
        <begin position="286"/>
        <end position="297"/>
    </location>
</feature>
<feature type="compositionally biased region" description="Basic and acidic residues" evidence="1">
    <location>
        <begin position="798"/>
        <end position="810"/>
    </location>
</feature>
<keyword evidence="4" id="KW-1185">Reference proteome</keyword>
<feature type="compositionally biased region" description="Low complexity" evidence="1">
    <location>
        <begin position="188"/>
        <end position="199"/>
    </location>
</feature>
<evidence type="ECO:0000313" key="3">
    <source>
        <dbReference type="EMBL" id="KAF7422454.1"/>
    </source>
</evidence>
<dbReference type="Pfam" id="PF25459">
    <property type="entry name" value="AIM3_BBC1_C"/>
    <property type="match status" value="1"/>
</dbReference>
<dbReference type="OrthoDB" id="207120at2759"/>
<feature type="compositionally biased region" description="Pro residues" evidence="1">
    <location>
        <begin position="1"/>
        <end position="11"/>
    </location>
</feature>
<feature type="compositionally biased region" description="Basic and acidic residues" evidence="1">
    <location>
        <begin position="250"/>
        <end position="265"/>
    </location>
</feature>
<feature type="compositionally biased region" description="Basic and acidic residues" evidence="1">
    <location>
        <begin position="670"/>
        <end position="690"/>
    </location>
</feature>
<proteinExistence type="predicted"/>
<feature type="compositionally biased region" description="Basic and acidic residues" evidence="1">
    <location>
        <begin position="221"/>
        <end position="238"/>
    </location>
</feature>
<feature type="compositionally biased region" description="Basic and acidic residues" evidence="1">
    <location>
        <begin position="483"/>
        <end position="495"/>
    </location>
</feature>
<accession>A0A8H6ZN42</accession>
<gene>
    <name evidence="3" type="ORF">PC9H_010610</name>
</gene>
<sequence>MSDQSPPPKPKPGSLRDRIAAFEKSSASAAPAPPPPRPKPGGVSWKPKPPSPPSSPKSNPDGEKKAGGMSASDAKESIGKGVSLKERMAALQGKGGFGAPAPAPPTAPKPGVERPKWKPPPVVSPPAEEGSDPIVSEPTVTADVTIEAQKSLPIVSEDASTPPAPPTDEDEKDKEAVDPDEEERQRRAAITARIARLGGARVGMGPPIFGRPAVPAKKPSLPHEEPAEQKESKDEELTVKTLDGITDEPVQEHAIDPSKERHSVSEEGSSSEGLQPPEEVSPPRVPSSMPVPAVPRRAAPPRRKAKSPAPPLEEASPTPLTTEDESQAAISDDVTPAAAPAPLSEPAADPEEHGLKLPSSPPMDAHVEPVTSEMGPVDLPKAMPGADDKEDGTPAAVDMDKTTSSIADRDSDEADPPKATLASAETESEEPVASTPAPEKSDSPNSPEEPSFSFAKESTQPEVKAESPLQQSNLEVHDEDEERAERRTVDADDKTPSPISQRASVAIDTPSPTVDLAATFPPSDAVASPATASREEESPEPVVEPAEEEEEAARKARVAARLAKMGAVNPFAPPPQRRLSHDVVSPPPTSRSTKPADEGVAEPSTIPRSPPIVPERDEDVIIQKDISPELSEPSSPAPDTSKTQKETEDDIPSNVTEDAKYPIDAPLRLLSDEHKTSLESIPKPDIDAVEHGAISDAADARASTASASSPDAVSPPVQASPREETAHHPHPPHPRRSLPPPRRVLPQSPDDVRDNTHVVASPDDPTVSPPPPGRIEESKRPTRLPPRTISDDEEANAEEAHQLDSVHETFPRSNSPSSGIEQLPTRSEIGGSRSRHSIPPIQTPHMQLAPDEPQTPSQASQPDDEALPTVPRFHPSSQDGDDEQSRPESRGSPIEGLQLEEVEVISPVPPPRSYHATHTPSELPPIGMTSPNREILDEEEGDPIDPSFHSPVSPKSSKPNLRADNEASEIEPAVDDDQARRRTIAERMAKLGGIKLGGAPPLMRRPPPAPTASSDLPEEGEGPTPTEPLQEEDEEDEQARRQRILARLAGSGGMRLGMIPPSLPHHSTTRTETEEEPAIPAPPPRRAAPNPDIESAPPPPPPPHRVPHSARSIPVPPVDTDSDSQTFSDAVQVEAEESELEEVSHEDADIPPPIPVRIGRHPSVESTSTMREQPSRKASLPPAPPTGRPPVPRVNLTTRRSSTDHSHQTHQTAVSQGDYVLVSDSMSDPEEVAPPPPPRHTVKHSASPHGVPPSSAPPLDLGNSQWELPSIPAASIDFGEKEPDLSLSNWSEDSATFATSPPPTSAPRPEFVPVVGHQHLADDHPRSSEELMMVWGRVGVQICEVATMLFEKSKKTLIGDGSYPGFIHAVLGEVPNAASPRGPLDFGSLIYMQTANAVQKRLAEIMPGDIILLDDVKFKGHKGLQIYHQNVGTDEPLIAVVNDFEAKKSKVKVFQANQHVGQQTVESASYRLEDVKSGVVKVFRVLEA</sequence>
<comment type="caution">
    <text evidence="3">The sequence shown here is derived from an EMBL/GenBank/DDBJ whole genome shotgun (WGS) entry which is preliminary data.</text>
</comment>
<feature type="compositionally biased region" description="Low complexity" evidence="1">
    <location>
        <begin position="336"/>
        <end position="347"/>
    </location>
</feature>
<feature type="compositionally biased region" description="Low complexity" evidence="1">
    <location>
        <begin position="628"/>
        <end position="638"/>
    </location>
</feature>
<feature type="region of interest" description="Disordered" evidence="1">
    <location>
        <begin position="1"/>
        <end position="1266"/>
    </location>
</feature>
<feature type="domain" description="BBC1/AIM3 cysteine proteinase-fold" evidence="2">
    <location>
        <begin position="1319"/>
        <end position="1487"/>
    </location>
</feature>
<name>A0A8H6ZN42_PLEOS</name>
<dbReference type="EMBL" id="JACETU010000008">
    <property type="protein sequence ID" value="KAF7422454.1"/>
    <property type="molecule type" value="Genomic_DNA"/>
</dbReference>
<organism evidence="3 4">
    <name type="scientific">Pleurotus ostreatus</name>
    <name type="common">Oyster mushroom</name>
    <name type="synonym">White-rot fungus</name>
    <dbReference type="NCBI Taxonomy" id="5322"/>
    <lineage>
        <taxon>Eukaryota</taxon>
        <taxon>Fungi</taxon>
        <taxon>Dikarya</taxon>
        <taxon>Basidiomycota</taxon>
        <taxon>Agaricomycotina</taxon>
        <taxon>Agaricomycetes</taxon>
        <taxon>Agaricomycetidae</taxon>
        <taxon>Agaricales</taxon>
        <taxon>Pleurotineae</taxon>
        <taxon>Pleurotaceae</taxon>
        <taxon>Pleurotus</taxon>
    </lineage>
</organism>
<feature type="compositionally biased region" description="Acidic residues" evidence="1">
    <location>
        <begin position="167"/>
        <end position="182"/>
    </location>
</feature>